<gene>
    <name evidence="2" type="ORF">HWN40_08505</name>
</gene>
<proteinExistence type="predicted"/>
<name>A0A7D5E995_9EURY</name>
<keyword evidence="1" id="KW-1133">Transmembrane helix</keyword>
<dbReference type="OrthoDB" id="28968at2157"/>
<protein>
    <submittedName>
        <fullName evidence="2">Uncharacterized protein</fullName>
    </submittedName>
</protein>
<keyword evidence="1" id="KW-0812">Transmembrane</keyword>
<dbReference type="Proteomes" id="UP000509594">
    <property type="component" value="Chromosome"/>
</dbReference>
<reference evidence="2 3" key="1">
    <citation type="submission" date="2020-06" db="EMBL/GenBank/DDBJ databases">
        <title>Methanolobus halotolerans sp. nov., isolated from a saline lake Tus in Siberia.</title>
        <authorList>
            <person name="Shen Y."/>
            <person name="Chen S.-C."/>
            <person name="Lai M.-C."/>
            <person name="Huang H.-H."/>
            <person name="Chiu H.-H."/>
            <person name="Tang S.-L."/>
            <person name="Rogozin D.Y."/>
            <person name="Degermendzhy A.G."/>
        </authorList>
    </citation>
    <scope>NUCLEOTIDE SEQUENCE [LARGE SCALE GENOMIC DNA]</scope>
    <source>
        <strain evidence="2 3">DSM 21339</strain>
    </source>
</reference>
<dbReference type="EMBL" id="CP058215">
    <property type="protein sequence ID" value="QLC50277.1"/>
    <property type="molecule type" value="Genomic_DNA"/>
</dbReference>
<accession>A0A7D5E995</accession>
<keyword evidence="3" id="KW-1185">Reference proteome</keyword>
<dbReference type="AlphaFoldDB" id="A0A7D5E995"/>
<dbReference type="KEGG" id="mzi:HWN40_08505"/>
<feature type="transmembrane region" description="Helical" evidence="1">
    <location>
        <begin position="7"/>
        <end position="28"/>
    </location>
</feature>
<evidence type="ECO:0000313" key="3">
    <source>
        <dbReference type="Proteomes" id="UP000509594"/>
    </source>
</evidence>
<evidence type="ECO:0000256" key="1">
    <source>
        <dbReference type="SAM" id="Phobius"/>
    </source>
</evidence>
<organism evidence="2 3">
    <name type="scientific">Methanolobus zinderi</name>
    <dbReference type="NCBI Taxonomy" id="536044"/>
    <lineage>
        <taxon>Archaea</taxon>
        <taxon>Methanobacteriati</taxon>
        <taxon>Methanobacteriota</taxon>
        <taxon>Stenosarchaea group</taxon>
        <taxon>Methanomicrobia</taxon>
        <taxon>Methanosarcinales</taxon>
        <taxon>Methanosarcinaceae</taxon>
        <taxon>Methanolobus</taxon>
    </lineage>
</organism>
<keyword evidence="1" id="KW-0472">Membrane</keyword>
<dbReference type="RefSeq" id="WP_176965333.1">
    <property type="nucleotide sequence ID" value="NZ_CP058215.1"/>
</dbReference>
<sequence length="159" mass="16946">MNNSGNTFMGIMVLITIVIVVIATFSLGCTEDPAGNGTGGNNSNVSGNGYIYNDAAVGEVEILILESFPVQVRAVASGYLPDGCTEIDSENTTVERNGNTFNVSLRTIRPKDAICTQALVPFEETIDLDVYGLERGVYTVNINGVEDSFELTVDNVPAE</sequence>
<dbReference type="GeneID" id="55821710"/>
<evidence type="ECO:0000313" key="2">
    <source>
        <dbReference type="EMBL" id="QLC50277.1"/>
    </source>
</evidence>